<evidence type="ECO:0000313" key="9">
    <source>
        <dbReference type="Proteomes" id="UP000221165"/>
    </source>
</evidence>
<keyword evidence="9" id="KW-1185">Reference proteome</keyword>
<dbReference type="GeneID" id="94429899"/>
<feature type="region of interest" description="Disordered" evidence="6">
    <location>
        <begin position="157"/>
        <end position="183"/>
    </location>
</feature>
<feature type="domain" description="Protein kinase" evidence="7">
    <location>
        <begin position="484"/>
        <end position="811"/>
    </location>
</feature>
<dbReference type="InterPro" id="IPR011009">
    <property type="entry name" value="Kinase-like_dom_sf"/>
</dbReference>
<name>A0A2C6KT66_9APIC</name>
<dbReference type="Gene3D" id="3.30.200.20">
    <property type="entry name" value="Phosphorylase Kinase, domain 1"/>
    <property type="match status" value="1"/>
</dbReference>
<sequence>MLPMNRRQVAEWSLSPLHSNRSEPPVRPLDFRAGGSYPSLPADVLLPGIASPRGHPAPLSSAVRRRLFGMPGGVTAVVEQPESRVCRSQCAPALPRTAQLKLAKVVRSCCFPPRHLRSSCDGDAKVDGESVQIGSDPRAAMCRGSRTTEQGLIYSDRLSGSADDSGTTQCSQASGSSLSSAGSPQHRQNLWLCYPNAESEGPQAEILPALHSHSYVPWIVRRVSVNATAVEGPMNGASTTSLWTEGDEGSSSTLCGRGCGRTAAMLPLEASVFLRGQSPSACARLLGETPRAHGFTGSGVVLHGCSTSRAGGRESDCHSTVEATDTEDMPLRGLGHQHFPTQETQHRTPAPCRALPSNGGFVAAAKRCSLLVDSEAWAWGATAAPSYVDSLHQAGESTSERLGRSYGRPATAVSHEVLPLGDPELLAIWGRSARVSDIRPEGKGCTDRRLRALGNTVDKMRHHRTSLRPEDVVFESTLSTETGGLQYCVTEEGSFGKVFVGHLASDPKEKVAIKIPAEPMLKRDAGGVIERIMNEWKLLSVCKHPNIVDLIGGVIHGPFDVWLITRLVRGGYDLHSRKYSHNPAVRRRIPPSAALFMCRQLAAVVAFLHEEAPHKDKPSVVHRDIKPENIIVDEDWFIRLCDFGDAEASIDGCLSRVSGATWSYAPPELLLSCPVNCDVGDSRSEREIGRVHTPGSGFRGESSDPDVDIPLDAGLVSGPKWDVWSMGCVFHEMFGFPNPFHVYLDVDDAPETIHKKLRLKAQEGSLIPVIAPQLQGLARNIIASCLNPDPRKRPSAIEVYNLWSSGDHLVLKDVHPDLCLDRGS</sequence>
<keyword evidence="4 8" id="KW-0418">Kinase</keyword>
<dbReference type="SMART" id="SM00220">
    <property type="entry name" value="S_TKc"/>
    <property type="match status" value="1"/>
</dbReference>
<evidence type="ECO:0000256" key="1">
    <source>
        <dbReference type="ARBA" id="ARBA00012513"/>
    </source>
</evidence>
<dbReference type="InterPro" id="IPR000719">
    <property type="entry name" value="Prot_kinase_dom"/>
</dbReference>
<gene>
    <name evidence="8" type="ORF">CSUI_006532</name>
</gene>
<organism evidence="8 9">
    <name type="scientific">Cystoisospora suis</name>
    <dbReference type="NCBI Taxonomy" id="483139"/>
    <lineage>
        <taxon>Eukaryota</taxon>
        <taxon>Sar</taxon>
        <taxon>Alveolata</taxon>
        <taxon>Apicomplexa</taxon>
        <taxon>Conoidasida</taxon>
        <taxon>Coccidia</taxon>
        <taxon>Eucoccidiorida</taxon>
        <taxon>Eimeriorina</taxon>
        <taxon>Sarcocystidae</taxon>
        <taxon>Cystoisospora</taxon>
    </lineage>
</organism>
<evidence type="ECO:0000313" key="8">
    <source>
        <dbReference type="EMBL" id="PHJ19638.1"/>
    </source>
</evidence>
<dbReference type="PANTHER" id="PTHR43671:SF13">
    <property type="entry name" value="SERINE_THREONINE-PROTEIN KINASE NEK2"/>
    <property type="match status" value="1"/>
</dbReference>
<dbReference type="GO" id="GO:0005524">
    <property type="term" value="F:ATP binding"/>
    <property type="evidence" value="ECO:0007669"/>
    <property type="project" value="UniProtKB-KW"/>
</dbReference>
<proteinExistence type="predicted"/>
<keyword evidence="2" id="KW-0808">Transferase</keyword>
<dbReference type="Proteomes" id="UP000221165">
    <property type="component" value="Unassembled WGS sequence"/>
</dbReference>
<evidence type="ECO:0000256" key="2">
    <source>
        <dbReference type="ARBA" id="ARBA00022679"/>
    </source>
</evidence>
<dbReference type="AlphaFoldDB" id="A0A2C6KT66"/>
<evidence type="ECO:0000256" key="5">
    <source>
        <dbReference type="ARBA" id="ARBA00022840"/>
    </source>
</evidence>
<dbReference type="EC" id="2.7.11.1" evidence="1"/>
<dbReference type="SUPFAM" id="SSF56112">
    <property type="entry name" value="Protein kinase-like (PK-like)"/>
    <property type="match status" value="1"/>
</dbReference>
<dbReference type="PROSITE" id="PS00108">
    <property type="entry name" value="PROTEIN_KINASE_ST"/>
    <property type="match status" value="1"/>
</dbReference>
<evidence type="ECO:0000259" key="7">
    <source>
        <dbReference type="PROSITE" id="PS50011"/>
    </source>
</evidence>
<dbReference type="CDD" id="cd00180">
    <property type="entry name" value="PKc"/>
    <property type="match status" value="1"/>
</dbReference>
<dbReference type="GO" id="GO:0004674">
    <property type="term" value="F:protein serine/threonine kinase activity"/>
    <property type="evidence" value="ECO:0007669"/>
    <property type="project" value="UniProtKB-EC"/>
</dbReference>
<dbReference type="EMBL" id="MIGC01003313">
    <property type="protein sequence ID" value="PHJ19638.1"/>
    <property type="molecule type" value="Genomic_DNA"/>
</dbReference>
<accession>A0A2C6KT66</accession>
<evidence type="ECO:0000256" key="3">
    <source>
        <dbReference type="ARBA" id="ARBA00022741"/>
    </source>
</evidence>
<keyword evidence="3" id="KW-0547">Nucleotide-binding</keyword>
<protein>
    <recommendedName>
        <fullName evidence="1">non-specific serine/threonine protein kinase</fullName>
        <ecNumber evidence="1">2.7.11.1</ecNumber>
    </recommendedName>
</protein>
<dbReference type="Gene3D" id="1.10.510.10">
    <property type="entry name" value="Transferase(Phosphotransferase) domain 1"/>
    <property type="match status" value="1"/>
</dbReference>
<dbReference type="PROSITE" id="PS50011">
    <property type="entry name" value="PROTEIN_KINASE_DOM"/>
    <property type="match status" value="1"/>
</dbReference>
<evidence type="ECO:0000256" key="4">
    <source>
        <dbReference type="ARBA" id="ARBA00022777"/>
    </source>
</evidence>
<dbReference type="InterPro" id="IPR008271">
    <property type="entry name" value="Ser/Thr_kinase_AS"/>
</dbReference>
<dbReference type="Pfam" id="PF00069">
    <property type="entry name" value="Pkinase"/>
    <property type="match status" value="1"/>
</dbReference>
<dbReference type="OrthoDB" id="329767at2759"/>
<dbReference type="PANTHER" id="PTHR43671">
    <property type="entry name" value="SERINE/THREONINE-PROTEIN KINASE NEK"/>
    <property type="match status" value="1"/>
</dbReference>
<dbReference type="VEuPathDB" id="ToxoDB:CSUI_006532"/>
<comment type="caution">
    <text evidence="8">The sequence shown here is derived from an EMBL/GenBank/DDBJ whole genome shotgun (WGS) entry which is preliminary data.</text>
</comment>
<dbReference type="RefSeq" id="XP_067921336.1">
    <property type="nucleotide sequence ID" value="XM_068066688.1"/>
</dbReference>
<keyword evidence="5" id="KW-0067">ATP-binding</keyword>
<dbReference type="InterPro" id="IPR050660">
    <property type="entry name" value="NEK_Ser/Thr_kinase"/>
</dbReference>
<evidence type="ECO:0000256" key="6">
    <source>
        <dbReference type="SAM" id="MobiDB-lite"/>
    </source>
</evidence>
<feature type="compositionally biased region" description="Low complexity" evidence="6">
    <location>
        <begin position="171"/>
        <end position="183"/>
    </location>
</feature>
<reference evidence="8 9" key="1">
    <citation type="journal article" date="2017" name="Int. J. Parasitol.">
        <title>The genome of the protozoan parasite Cystoisospora suis and a reverse vaccinology approach to identify vaccine candidates.</title>
        <authorList>
            <person name="Palmieri N."/>
            <person name="Shrestha A."/>
            <person name="Ruttkowski B."/>
            <person name="Beck T."/>
            <person name="Vogl C."/>
            <person name="Tomley F."/>
            <person name="Blake D.P."/>
            <person name="Joachim A."/>
        </authorList>
    </citation>
    <scope>NUCLEOTIDE SEQUENCE [LARGE SCALE GENOMIC DNA]</scope>
    <source>
        <strain evidence="8 9">Wien I</strain>
    </source>
</reference>